<evidence type="ECO:0000313" key="1">
    <source>
        <dbReference type="EMBL" id="OJD33649.1"/>
    </source>
</evidence>
<dbReference type="SUPFAM" id="SSF52540">
    <property type="entry name" value="P-loop containing nucleoside triphosphate hydrolases"/>
    <property type="match status" value="1"/>
</dbReference>
<dbReference type="AlphaFoldDB" id="A0A1J9QZ45"/>
<organism evidence="1 2">
    <name type="scientific">Diplodia corticola</name>
    <dbReference type="NCBI Taxonomy" id="236234"/>
    <lineage>
        <taxon>Eukaryota</taxon>
        <taxon>Fungi</taxon>
        <taxon>Dikarya</taxon>
        <taxon>Ascomycota</taxon>
        <taxon>Pezizomycotina</taxon>
        <taxon>Dothideomycetes</taxon>
        <taxon>Dothideomycetes incertae sedis</taxon>
        <taxon>Botryosphaeriales</taxon>
        <taxon>Botryosphaeriaceae</taxon>
        <taxon>Diplodia</taxon>
    </lineage>
</organism>
<dbReference type="InterPro" id="IPR027417">
    <property type="entry name" value="P-loop_NTPase"/>
</dbReference>
<dbReference type="Gene3D" id="3.40.50.300">
    <property type="entry name" value="P-loop containing nucleotide triphosphate hydrolases"/>
    <property type="match status" value="1"/>
</dbReference>
<dbReference type="OrthoDB" id="408152at2759"/>
<dbReference type="RefSeq" id="XP_020129909.1">
    <property type="nucleotide sequence ID" value="XM_020273663.1"/>
</dbReference>
<name>A0A1J9QZ45_9PEZI</name>
<accession>A0A1J9QZ45</accession>
<dbReference type="STRING" id="236234.A0A1J9QZ45"/>
<dbReference type="Proteomes" id="UP000183809">
    <property type="component" value="Unassembled WGS sequence"/>
</dbReference>
<dbReference type="InterPro" id="IPR040632">
    <property type="entry name" value="Sulfotransfer_4"/>
</dbReference>
<dbReference type="EMBL" id="MNUE01000028">
    <property type="protein sequence ID" value="OJD33649.1"/>
    <property type="molecule type" value="Genomic_DNA"/>
</dbReference>
<comment type="caution">
    <text evidence="1">The sequence shown here is derived from an EMBL/GenBank/DDBJ whole genome shotgun (WGS) entry which is preliminary data.</text>
</comment>
<proteinExistence type="predicted"/>
<dbReference type="GeneID" id="31013924"/>
<dbReference type="PANTHER" id="PTHR36978:SF4">
    <property type="entry name" value="P-LOOP CONTAINING NUCLEOSIDE TRIPHOSPHATE HYDROLASE PROTEIN"/>
    <property type="match status" value="1"/>
</dbReference>
<dbReference type="PANTHER" id="PTHR36978">
    <property type="entry name" value="P-LOOP CONTAINING NUCLEOTIDE TRIPHOSPHATE HYDROLASE"/>
    <property type="match status" value="1"/>
</dbReference>
<keyword evidence="2" id="KW-1185">Reference proteome</keyword>
<reference evidence="1 2" key="1">
    <citation type="submission" date="2016-10" db="EMBL/GenBank/DDBJ databases">
        <title>Proteomics and genomics reveal pathogen-plant mechanisms compatible with a hemibiotrophic lifestyle of Diplodia corticola.</title>
        <authorList>
            <person name="Fernandes I."/>
            <person name="De Jonge R."/>
            <person name="Van De Peer Y."/>
            <person name="Devreese B."/>
            <person name="Alves A."/>
            <person name="Esteves A.C."/>
        </authorList>
    </citation>
    <scope>NUCLEOTIDE SEQUENCE [LARGE SCALE GENOMIC DNA]</scope>
    <source>
        <strain evidence="1 2">CBS 112549</strain>
    </source>
</reference>
<dbReference type="Pfam" id="PF17784">
    <property type="entry name" value="Sulfotransfer_4"/>
    <property type="match status" value="1"/>
</dbReference>
<protein>
    <submittedName>
        <fullName evidence="1">Nad dependent epimerase</fullName>
    </submittedName>
</protein>
<sequence length="256" mass="29268">MCAALQTLGLNPYHFVEVTRNLKNDHFELWLAAIHAKYDGDGTPFAGKDFDQMLWNYDARLESAVTDAPACLFPDELLAAYPSAKVVLMAREPRSWLASMRATALAVLAWRSWSILAWLDTEFSRPYWRLLNRATIVWSAGQPPWHASADAALLRYHEEYHLHVREVVPQEKLLEFHPSHGWAPLCAFLGVSVPDVKFPHVNDSGFFITMHRRIYWTRWRKVMKKAAPSVVVGVVFLAAAFVRRLQGGSLLNFDFM</sequence>
<evidence type="ECO:0000313" key="2">
    <source>
        <dbReference type="Proteomes" id="UP000183809"/>
    </source>
</evidence>
<gene>
    <name evidence="1" type="ORF">BKCO1_2800017</name>
</gene>